<organism evidence="1 2">
    <name type="scientific">Anthostomella pinea</name>
    <dbReference type="NCBI Taxonomy" id="933095"/>
    <lineage>
        <taxon>Eukaryota</taxon>
        <taxon>Fungi</taxon>
        <taxon>Dikarya</taxon>
        <taxon>Ascomycota</taxon>
        <taxon>Pezizomycotina</taxon>
        <taxon>Sordariomycetes</taxon>
        <taxon>Xylariomycetidae</taxon>
        <taxon>Xylariales</taxon>
        <taxon>Xylariaceae</taxon>
        <taxon>Anthostomella</taxon>
    </lineage>
</organism>
<protein>
    <submittedName>
        <fullName evidence="1">Uu.00g078880.m01.CDS01</fullName>
    </submittedName>
</protein>
<dbReference type="AlphaFoldDB" id="A0AAI8VLD4"/>
<dbReference type="EMBL" id="CAUWAG010000010">
    <property type="protein sequence ID" value="CAJ2506702.1"/>
    <property type="molecule type" value="Genomic_DNA"/>
</dbReference>
<gene>
    <name evidence="1" type="ORF">KHLLAP_LOCUS7170</name>
</gene>
<comment type="caution">
    <text evidence="1">The sequence shown here is derived from an EMBL/GenBank/DDBJ whole genome shotgun (WGS) entry which is preliminary data.</text>
</comment>
<reference evidence="1" key="1">
    <citation type="submission" date="2023-10" db="EMBL/GenBank/DDBJ databases">
        <authorList>
            <person name="Hackl T."/>
        </authorList>
    </citation>
    <scope>NUCLEOTIDE SEQUENCE</scope>
</reference>
<accession>A0AAI8VLD4</accession>
<dbReference type="Proteomes" id="UP001295740">
    <property type="component" value="Unassembled WGS sequence"/>
</dbReference>
<name>A0AAI8VLD4_9PEZI</name>
<evidence type="ECO:0000313" key="2">
    <source>
        <dbReference type="Proteomes" id="UP001295740"/>
    </source>
</evidence>
<keyword evidence="2" id="KW-1185">Reference proteome</keyword>
<sequence>MALSRNIADSSGCAIATIYRNNDGARGTAAILEDERQDAVRMLLARVPVHRVKDVVLQLAPMWTSAARLPPLHVLARSSKERQPHLFTRYAPPFICRYGGILNFTGSRYCR</sequence>
<proteinExistence type="predicted"/>
<evidence type="ECO:0000313" key="1">
    <source>
        <dbReference type="EMBL" id="CAJ2506702.1"/>
    </source>
</evidence>